<dbReference type="EMBL" id="JAUPFM010000018">
    <property type="protein sequence ID" value="KAK2822327.1"/>
    <property type="molecule type" value="Genomic_DNA"/>
</dbReference>
<dbReference type="PANTHER" id="PTHR24252:SF10">
    <property type="entry name" value="SERINE PROTEASE 56"/>
    <property type="match status" value="1"/>
</dbReference>
<dbReference type="PANTHER" id="PTHR24252">
    <property type="entry name" value="ACROSIN-RELATED"/>
    <property type="match status" value="1"/>
</dbReference>
<evidence type="ECO:0000313" key="9">
    <source>
        <dbReference type="EMBL" id="KAK2822327.1"/>
    </source>
</evidence>
<dbReference type="PROSITE" id="PS00135">
    <property type="entry name" value="TRYPSIN_SER"/>
    <property type="match status" value="1"/>
</dbReference>
<evidence type="ECO:0000256" key="5">
    <source>
        <dbReference type="RuleBase" id="RU363034"/>
    </source>
</evidence>
<evidence type="ECO:0000256" key="2">
    <source>
        <dbReference type="ARBA" id="ARBA00022801"/>
    </source>
</evidence>
<protein>
    <recommendedName>
        <fullName evidence="8">Peptidase S1 domain-containing protein</fullName>
    </recommendedName>
</protein>
<dbReference type="GO" id="GO:0004252">
    <property type="term" value="F:serine-type endopeptidase activity"/>
    <property type="evidence" value="ECO:0007669"/>
    <property type="project" value="InterPro"/>
</dbReference>
<feature type="compositionally biased region" description="Polar residues" evidence="6">
    <location>
        <begin position="740"/>
        <end position="749"/>
    </location>
</feature>
<gene>
    <name evidence="9" type="ORF">Q5P01_022392</name>
</gene>
<dbReference type="InterPro" id="IPR018114">
    <property type="entry name" value="TRYPSIN_HIS"/>
</dbReference>
<dbReference type="InterPro" id="IPR033116">
    <property type="entry name" value="TRYPSIN_SER"/>
</dbReference>
<dbReference type="Proteomes" id="UP001187415">
    <property type="component" value="Unassembled WGS sequence"/>
</dbReference>
<name>A0AA88LMI5_CHASR</name>
<dbReference type="PRINTS" id="PR00722">
    <property type="entry name" value="CHYMOTRYPSIN"/>
</dbReference>
<keyword evidence="4" id="KW-1015">Disulfide bond</keyword>
<keyword evidence="10" id="KW-1185">Reference proteome</keyword>
<evidence type="ECO:0000259" key="8">
    <source>
        <dbReference type="PROSITE" id="PS50240"/>
    </source>
</evidence>
<evidence type="ECO:0000256" key="6">
    <source>
        <dbReference type="SAM" id="MobiDB-lite"/>
    </source>
</evidence>
<keyword evidence="3 5" id="KW-0720">Serine protease</keyword>
<evidence type="ECO:0000256" key="4">
    <source>
        <dbReference type="ARBA" id="ARBA00023157"/>
    </source>
</evidence>
<organism evidence="9 10">
    <name type="scientific">Channa striata</name>
    <name type="common">Snakehead murrel</name>
    <name type="synonym">Ophicephalus striatus</name>
    <dbReference type="NCBI Taxonomy" id="64152"/>
    <lineage>
        <taxon>Eukaryota</taxon>
        <taxon>Metazoa</taxon>
        <taxon>Chordata</taxon>
        <taxon>Craniata</taxon>
        <taxon>Vertebrata</taxon>
        <taxon>Euteleostomi</taxon>
        <taxon>Actinopterygii</taxon>
        <taxon>Neopterygii</taxon>
        <taxon>Teleostei</taxon>
        <taxon>Neoteleostei</taxon>
        <taxon>Acanthomorphata</taxon>
        <taxon>Anabantaria</taxon>
        <taxon>Anabantiformes</taxon>
        <taxon>Channoidei</taxon>
        <taxon>Channidae</taxon>
        <taxon>Channa</taxon>
    </lineage>
</organism>
<dbReference type="InterPro" id="IPR009003">
    <property type="entry name" value="Peptidase_S1_PA"/>
</dbReference>
<feature type="signal peptide" evidence="7">
    <location>
        <begin position="1"/>
        <end position="17"/>
    </location>
</feature>
<dbReference type="CDD" id="cd00190">
    <property type="entry name" value="Tryp_SPc"/>
    <property type="match status" value="1"/>
</dbReference>
<dbReference type="Pfam" id="PF00089">
    <property type="entry name" value="Trypsin"/>
    <property type="match status" value="1"/>
</dbReference>
<proteinExistence type="predicted"/>
<evidence type="ECO:0000256" key="7">
    <source>
        <dbReference type="SAM" id="SignalP"/>
    </source>
</evidence>
<accession>A0AA88LMI5</accession>
<dbReference type="InterPro" id="IPR001314">
    <property type="entry name" value="Peptidase_S1A"/>
</dbReference>
<dbReference type="SUPFAM" id="SSF50494">
    <property type="entry name" value="Trypsin-like serine proteases"/>
    <property type="match status" value="1"/>
</dbReference>
<keyword evidence="2 5" id="KW-0378">Hydrolase</keyword>
<dbReference type="InterPro" id="IPR001254">
    <property type="entry name" value="Trypsin_dom"/>
</dbReference>
<reference evidence="9" key="1">
    <citation type="submission" date="2023-07" db="EMBL/GenBank/DDBJ databases">
        <title>Chromosome-level Genome Assembly of Striped Snakehead (Channa striata).</title>
        <authorList>
            <person name="Liu H."/>
        </authorList>
    </citation>
    <scope>NUCLEOTIDE SEQUENCE</scope>
    <source>
        <strain evidence="9">Gz</strain>
        <tissue evidence="9">Muscle</tissue>
    </source>
</reference>
<dbReference type="PROSITE" id="PS50240">
    <property type="entry name" value="TRYPSIN_DOM"/>
    <property type="match status" value="1"/>
</dbReference>
<dbReference type="InterPro" id="IPR043504">
    <property type="entry name" value="Peptidase_S1_PA_chymotrypsin"/>
</dbReference>
<dbReference type="AlphaFoldDB" id="A0AA88LMI5"/>
<dbReference type="SMART" id="SM00020">
    <property type="entry name" value="Tryp_SPc"/>
    <property type="match status" value="1"/>
</dbReference>
<keyword evidence="7" id="KW-0732">Signal</keyword>
<evidence type="ECO:0000256" key="1">
    <source>
        <dbReference type="ARBA" id="ARBA00022670"/>
    </source>
</evidence>
<dbReference type="PROSITE" id="PS00134">
    <property type="entry name" value="TRYPSIN_HIS"/>
    <property type="match status" value="1"/>
</dbReference>
<feature type="chain" id="PRO_5041696716" description="Peptidase S1 domain-containing protein" evidence="7">
    <location>
        <begin position="18"/>
        <end position="886"/>
    </location>
</feature>
<evidence type="ECO:0000313" key="10">
    <source>
        <dbReference type="Proteomes" id="UP001187415"/>
    </source>
</evidence>
<dbReference type="FunFam" id="2.40.10.10:FF:000003">
    <property type="entry name" value="Transmembrane serine protease 3"/>
    <property type="match status" value="1"/>
</dbReference>
<dbReference type="Gene3D" id="2.40.10.10">
    <property type="entry name" value="Trypsin-like serine proteases"/>
    <property type="match status" value="1"/>
</dbReference>
<dbReference type="GO" id="GO:0006508">
    <property type="term" value="P:proteolysis"/>
    <property type="evidence" value="ECO:0007669"/>
    <property type="project" value="UniProtKB-KW"/>
</dbReference>
<sequence length="886" mass="97280">MLLLISLILMRLECLLGAPTGREVYRMPQSALKALSDRGTVVLEAAMTSALSALERASSERSQAEAGCWGCVPCLFQDCGLQAGSCSSPASALSEPSCDLISKAQKLQNEAERSWALSQACAYYQHRCPPGELHKESCIRIMGESCSARVLQCSLLNTMQNLEPATQTHVQAVCGQRSSVVQNITQPRSRIVGGSPAPPGSWPWLVNLQLDGGLMCGGVLVDSSWVVTAAHCFAGSRGESYWTAVVGEFDITKTDPDEQVLRVNRIIPHPKFNPKTFNNDIALVELTSPVVLSEHVTPVCLPSGIEPPTGSPCLVAGWGSMYEDGPSANVVMEAKVPLLPQSTCKNALGKELVTNTMLCAGYLSGGIDSCQGDSGGPLIYQDQTSGRFQLYGITSWGDGCGEKGKPGVYTRVSAFSDWIQAEIQKSFGSREPTCPELLKTSEKTEEEQRSEFGSLCRFYTLTCPPSQSVSTCRRMVEEKCLTRFKKCQLHSFLQTLLDLLQRAEDYIRDKVDLTFFTQTLPQLVEHIYSTAFSHTRDRRDVSRGLLQIEEQLGGAVVPKEQGPSPPTPALFKEVGPLLDDWEKYLRNMAEDTDTSTDIPSSPGRQTLNIFLQTEESSVHQLEGEYRAAISALRSKLDSRAAPPILHWDATYLLKDSPNIPTFPTPFSGTPTHTSGSSSQDSWSLLTALMNEMEKALMQDEIVTVDESHRMTLSSSSPDVTWHISSKDFTFDDTEDRTELPAQSTASVHTVTEGDPAETTADPRKTLPAVKSLSLHRNYRSLLRKRQIPGASGKICPEVRESSHKISQVRDSYSWVLSIPNKNLNMNFQEVLVDLSSKNNRGLYQARVRAVVGGRPLTFYSLVGLENESFYRSVPRIIAVALEALKT</sequence>
<keyword evidence="1 5" id="KW-0645">Protease</keyword>
<feature type="domain" description="Peptidase S1" evidence="8">
    <location>
        <begin position="191"/>
        <end position="424"/>
    </location>
</feature>
<evidence type="ECO:0000256" key="3">
    <source>
        <dbReference type="ARBA" id="ARBA00022825"/>
    </source>
</evidence>
<comment type="caution">
    <text evidence="9">The sequence shown here is derived from an EMBL/GenBank/DDBJ whole genome shotgun (WGS) entry which is preliminary data.</text>
</comment>
<feature type="region of interest" description="Disordered" evidence="6">
    <location>
        <begin position="732"/>
        <end position="765"/>
    </location>
</feature>